<accession>A0ABV7ZGH5</accession>
<feature type="transmembrane region" description="Helical" evidence="5">
    <location>
        <begin position="6"/>
        <end position="21"/>
    </location>
</feature>
<gene>
    <name evidence="6" type="ORF">ACFOPX_00120</name>
</gene>
<dbReference type="InterPro" id="IPR052719">
    <property type="entry name" value="CvpA-like"/>
</dbReference>
<name>A0ABV7ZGH5_9HELI</name>
<dbReference type="PANTHER" id="PTHR36926">
    <property type="entry name" value="COLICIN V PRODUCTION PROTEIN"/>
    <property type="match status" value="1"/>
</dbReference>
<dbReference type="Proteomes" id="UP001595783">
    <property type="component" value="Unassembled WGS sequence"/>
</dbReference>
<proteinExistence type="predicted"/>
<dbReference type="RefSeq" id="WP_104751927.1">
    <property type="nucleotide sequence ID" value="NZ_FZMF01000012.1"/>
</dbReference>
<keyword evidence="2 5" id="KW-0812">Transmembrane</keyword>
<dbReference type="EMBL" id="JBHRZO010000001">
    <property type="protein sequence ID" value="MFC3846943.1"/>
    <property type="molecule type" value="Genomic_DNA"/>
</dbReference>
<keyword evidence="7" id="KW-1185">Reference proteome</keyword>
<evidence type="ECO:0000313" key="6">
    <source>
        <dbReference type="EMBL" id="MFC3846943.1"/>
    </source>
</evidence>
<feature type="transmembrane region" description="Helical" evidence="5">
    <location>
        <begin position="28"/>
        <end position="46"/>
    </location>
</feature>
<feature type="transmembrane region" description="Helical" evidence="5">
    <location>
        <begin position="104"/>
        <end position="124"/>
    </location>
</feature>
<evidence type="ECO:0000313" key="7">
    <source>
        <dbReference type="Proteomes" id="UP001595783"/>
    </source>
</evidence>
<evidence type="ECO:0000256" key="4">
    <source>
        <dbReference type="ARBA" id="ARBA00023136"/>
    </source>
</evidence>
<evidence type="ECO:0000256" key="1">
    <source>
        <dbReference type="ARBA" id="ARBA00004141"/>
    </source>
</evidence>
<dbReference type="PANTHER" id="PTHR36926:SF1">
    <property type="entry name" value="COLICIN V PRODUCTION PROTEIN"/>
    <property type="match status" value="1"/>
</dbReference>
<feature type="transmembrane region" description="Helical" evidence="5">
    <location>
        <begin position="66"/>
        <end position="92"/>
    </location>
</feature>
<evidence type="ECO:0000256" key="2">
    <source>
        <dbReference type="ARBA" id="ARBA00022692"/>
    </source>
</evidence>
<dbReference type="Pfam" id="PF02674">
    <property type="entry name" value="Colicin_V"/>
    <property type="match status" value="1"/>
</dbReference>
<keyword evidence="3 5" id="KW-1133">Transmembrane helix</keyword>
<reference evidence="7" key="1">
    <citation type="journal article" date="2019" name="Int. J. Syst. Evol. Microbiol.">
        <title>The Global Catalogue of Microorganisms (GCM) 10K type strain sequencing project: providing services to taxonomists for standard genome sequencing and annotation.</title>
        <authorList>
            <consortium name="The Broad Institute Genomics Platform"/>
            <consortium name="The Broad Institute Genome Sequencing Center for Infectious Disease"/>
            <person name="Wu L."/>
            <person name="Ma J."/>
        </authorList>
    </citation>
    <scope>NUCLEOTIDE SEQUENCE [LARGE SCALE GENOMIC DNA]</scope>
    <source>
        <strain evidence="7">CCUG 53816</strain>
    </source>
</reference>
<evidence type="ECO:0000256" key="3">
    <source>
        <dbReference type="ARBA" id="ARBA00022989"/>
    </source>
</evidence>
<sequence length="189" mass="20908">MDYIDVALVAVILIVGIRGYYNGLIDEMAGILGIVCGVYLGSRYASNMGAFFSTHVHDFHSPSMESLIGFTSVLAGVWILFLIAGVVVSKAVSFSNLGVIDKALGFVFACAKMYLVFAFLLYGASRFDFMKSMDTYLHANSQFYPTMQEVASYVMQRPEIQKLGKAIQNRVQEVKKNDLETPTTTQSHE</sequence>
<organism evidence="6 7">
    <name type="scientific">Helicobacter baculiformis</name>
    <dbReference type="NCBI Taxonomy" id="427351"/>
    <lineage>
        <taxon>Bacteria</taxon>
        <taxon>Pseudomonadati</taxon>
        <taxon>Campylobacterota</taxon>
        <taxon>Epsilonproteobacteria</taxon>
        <taxon>Campylobacterales</taxon>
        <taxon>Helicobacteraceae</taxon>
        <taxon>Helicobacter</taxon>
    </lineage>
</organism>
<comment type="caution">
    <text evidence="6">The sequence shown here is derived from an EMBL/GenBank/DDBJ whole genome shotgun (WGS) entry which is preliminary data.</text>
</comment>
<keyword evidence="4 5" id="KW-0472">Membrane</keyword>
<dbReference type="InterPro" id="IPR003825">
    <property type="entry name" value="Colicin-V_CvpA"/>
</dbReference>
<protein>
    <submittedName>
        <fullName evidence="6">CvpA family protein</fullName>
    </submittedName>
</protein>
<evidence type="ECO:0000256" key="5">
    <source>
        <dbReference type="SAM" id="Phobius"/>
    </source>
</evidence>
<comment type="subcellular location">
    <subcellularLocation>
        <location evidence="1">Membrane</location>
        <topology evidence="1">Multi-pass membrane protein</topology>
    </subcellularLocation>
</comment>